<keyword evidence="5 6" id="KW-0472">Membrane</keyword>
<organism evidence="7">
    <name type="scientific">Oryza glumipatula</name>
    <dbReference type="NCBI Taxonomy" id="40148"/>
    <lineage>
        <taxon>Eukaryota</taxon>
        <taxon>Viridiplantae</taxon>
        <taxon>Streptophyta</taxon>
        <taxon>Embryophyta</taxon>
        <taxon>Tracheophyta</taxon>
        <taxon>Spermatophyta</taxon>
        <taxon>Magnoliopsida</taxon>
        <taxon>Liliopsida</taxon>
        <taxon>Poales</taxon>
        <taxon>Poaceae</taxon>
        <taxon>BOP clade</taxon>
        <taxon>Oryzoideae</taxon>
        <taxon>Oryzeae</taxon>
        <taxon>Oryzinae</taxon>
        <taxon>Oryza</taxon>
    </lineage>
</organism>
<dbReference type="SUPFAM" id="SSF103473">
    <property type="entry name" value="MFS general substrate transporter"/>
    <property type="match status" value="2"/>
</dbReference>
<dbReference type="Pfam" id="PF00854">
    <property type="entry name" value="PTR2"/>
    <property type="match status" value="3"/>
</dbReference>
<feature type="transmembrane region" description="Helical" evidence="6">
    <location>
        <begin position="1034"/>
        <end position="1057"/>
    </location>
</feature>
<feature type="transmembrane region" description="Helical" evidence="6">
    <location>
        <begin position="172"/>
        <end position="190"/>
    </location>
</feature>
<dbReference type="GO" id="GO:0022857">
    <property type="term" value="F:transmembrane transporter activity"/>
    <property type="evidence" value="ECO:0007669"/>
    <property type="project" value="InterPro"/>
</dbReference>
<dbReference type="InterPro" id="IPR036259">
    <property type="entry name" value="MFS_trans_sf"/>
</dbReference>
<feature type="transmembrane region" description="Helical" evidence="6">
    <location>
        <begin position="1124"/>
        <end position="1142"/>
    </location>
</feature>
<feature type="transmembrane region" description="Helical" evidence="6">
    <location>
        <begin position="855"/>
        <end position="878"/>
    </location>
</feature>
<evidence type="ECO:0000256" key="2">
    <source>
        <dbReference type="ARBA" id="ARBA00005982"/>
    </source>
</evidence>
<feature type="transmembrane region" description="Helical" evidence="6">
    <location>
        <begin position="288"/>
        <end position="309"/>
    </location>
</feature>
<feature type="transmembrane region" description="Helical" evidence="6">
    <location>
        <begin position="145"/>
        <end position="166"/>
    </location>
</feature>
<evidence type="ECO:0000313" key="7">
    <source>
        <dbReference type="EnsemblPlants" id="OGLUM10G00420.1"/>
    </source>
</evidence>
<comment type="subcellular location">
    <subcellularLocation>
        <location evidence="1">Membrane</location>
        <topology evidence="1">Multi-pass membrane protein</topology>
    </subcellularLocation>
</comment>
<feature type="transmembrane region" description="Helical" evidence="6">
    <location>
        <begin position="86"/>
        <end position="107"/>
    </location>
</feature>
<feature type="transmembrane region" description="Helical" evidence="6">
    <location>
        <begin position="694"/>
        <end position="714"/>
    </location>
</feature>
<reference evidence="7" key="2">
    <citation type="submission" date="2018-05" db="EMBL/GenBank/DDBJ databases">
        <title>OgluRS3 (Oryza glumaepatula Reference Sequence Version 3).</title>
        <authorList>
            <person name="Zhang J."/>
            <person name="Kudrna D."/>
            <person name="Lee S."/>
            <person name="Talag J."/>
            <person name="Welchert J."/>
            <person name="Wing R.A."/>
        </authorList>
    </citation>
    <scope>NUCLEOTIDE SEQUENCE [LARGE SCALE GENOMIC DNA]</scope>
</reference>
<keyword evidence="8" id="KW-1185">Reference proteome</keyword>
<dbReference type="AlphaFoldDB" id="A0A0E0B745"/>
<feature type="transmembrane region" description="Helical" evidence="6">
    <location>
        <begin position="965"/>
        <end position="990"/>
    </location>
</feature>
<feature type="transmembrane region" description="Helical" evidence="6">
    <location>
        <begin position="561"/>
        <end position="581"/>
    </location>
</feature>
<feature type="transmembrane region" description="Helical" evidence="6">
    <location>
        <begin position="669"/>
        <end position="688"/>
    </location>
</feature>
<dbReference type="Proteomes" id="UP000026961">
    <property type="component" value="Chromosome 10"/>
</dbReference>
<feature type="transmembrane region" description="Helical" evidence="6">
    <location>
        <begin position="1010"/>
        <end position="1027"/>
    </location>
</feature>
<evidence type="ECO:0000313" key="8">
    <source>
        <dbReference type="Proteomes" id="UP000026961"/>
    </source>
</evidence>
<evidence type="ECO:0000256" key="1">
    <source>
        <dbReference type="ARBA" id="ARBA00004141"/>
    </source>
</evidence>
<feature type="transmembrane region" description="Helical" evidence="6">
    <location>
        <begin position="813"/>
        <end position="835"/>
    </location>
</feature>
<protein>
    <submittedName>
        <fullName evidence="7">Uncharacterized protein</fullName>
    </submittedName>
</protein>
<feature type="transmembrane region" description="Helical" evidence="6">
    <location>
        <begin position="929"/>
        <end position="953"/>
    </location>
</feature>
<proteinExistence type="inferred from homology"/>
<evidence type="ECO:0000256" key="6">
    <source>
        <dbReference type="SAM" id="Phobius"/>
    </source>
</evidence>
<feature type="transmembrane region" description="Helical" evidence="6">
    <location>
        <begin position="364"/>
        <end position="384"/>
    </location>
</feature>
<evidence type="ECO:0000256" key="4">
    <source>
        <dbReference type="ARBA" id="ARBA00022989"/>
    </source>
</evidence>
<feature type="transmembrane region" description="Helical" evidence="6">
    <location>
        <begin position="404"/>
        <end position="425"/>
    </location>
</feature>
<evidence type="ECO:0000256" key="5">
    <source>
        <dbReference type="ARBA" id="ARBA00023136"/>
    </source>
</evidence>
<name>A0A0E0B745_9ORYZ</name>
<evidence type="ECO:0000256" key="3">
    <source>
        <dbReference type="ARBA" id="ARBA00022692"/>
    </source>
</evidence>
<feature type="transmembrane region" description="Helical" evidence="6">
    <location>
        <begin position="329"/>
        <end position="352"/>
    </location>
</feature>
<feature type="transmembrane region" description="Helical" evidence="6">
    <location>
        <begin position="588"/>
        <end position="612"/>
    </location>
</feature>
<comment type="similarity">
    <text evidence="2">Belongs to the major facilitator superfamily. Proton-dependent oligopeptide transporter (POT/PTR) (TC 2.A.17) family.</text>
</comment>
<dbReference type="eggNOG" id="KOG1237">
    <property type="taxonomic scope" value="Eukaryota"/>
</dbReference>
<dbReference type="Gramene" id="OGLUM10G00420.1">
    <property type="protein sequence ID" value="OGLUM10G00420.1"/>
    <property type="gene ID" value="OGLUM10G00420"/>
</dbReference>
<dbReference type="GO" id="GO:0016020">
    <property type="term" value="C:membrane"/>
    <property type="evidence" value="ECO:0007669"/>
    <property type="project" value="UniProtKB-SubCell"/>
</dbReference>
<feature type="transmembrane region" description="Helical" evidence="6">
    <location>
        <begin position="45"/>
        <end position="66"/>
    </location>
</feature>
<reference evidence="7" key="1">
    <citation type="submission" date="2015-04" db="UniProtKB">
        <authorList>
            <consortium name="EnsemblPlants"/>
        </authorList>
    </citation>
    <scope>IDENTIFICATION</scope>
</reference>
<feature type="transmembrane region" description="Helical" evidence="6">
    <location>
        <begin position="518"/>
        <end position="541"/>
    </location>
</feature>
<dbReference type="InterPro" id="IPR000109">
    <property type="entry name" value="POT_fam"/>
</dbReference>
<accession>A0A0E0B745</accession>
<dbReference type="EnsemblPlants" id="OGLUM10G00420.1">
    <property type="protein sequence ID" value="OGLUM10G00420.1"/>
    <property type="gene ID" value="OGLUM10G00420"/>
</dbReference>
<dbReference type="Gene3D" id="1.20.1250.20">
    <property type="entry name" value="MFS general substrate transporter like domains"/>
    <property type="match status" value="4"/>
</dbReference>
<keyword evidence="4 6" id="KW-1133">Transmembrane helix</keyword>
<dbReference type="PANTHER" id="PTHR11654">
    <property type="entry name" value="OLIGOPEPTIDE TRANSPORTER-RELATED"/>
    <property type="match status" value="1"/>
</dbReference>
<sequence length="1244" mass="136667">MEAGAADEERPLIQHLPPEEQCSQYTCDGTVNSDKKPALKQSTGNWRACFFILGAQFAETLCFFMVSKNLVTYLTSALHESNIDAAQSVSIWIGTSFFTPLIGAFLADTYWGRYWTTPCIPAFGADQFDSADPGDRLAKGSFFNWYYFSMNVGSLLSTTLLIWVVANIGWSVGFAIPMLLSGFGLALFFAGRKVYWYKKQGGSPLTRVSQVVVAAVRNHRLKLPDDSSLLHEVSKVTEDDYRTQLTTQFRFFDKAAILSDGISPAQWSPWRLCTVSQVEELKMLLRMFPVWVSMVVFFVVTAQITSTLIEQGMAMDGRVGPFTLPAASIATFDVISVLVWVPVYDTVLVPLARRVTGKDRGISHLQRIGVGLALAAVAMAYSAVVEARRLGTAPAPASIMWQAPSYLVLGVAEAFSVIGMMEFFYEQSPEPMKSLCTALGQLAIAVANYLNSGVLSVVAAATTRGGGAGWIPDNLDEGHLDYFFWMMALEQCSQYTCDGTVDIDRRPALKHSTGNWRACFFILGAEFTQCLCFSAVVKNLVRYLTSVLHESNVNAARSVSTWIGTCFFTPLIGAFLADTFWGRYRTIVICLSVYTIGMLILTTSASLPFLLHDSYNNGDDIRRVVAYLGLYLIALGAGGIKPCMSALGADQFDGADPVERVTKGSFFNYYYFSNNMGTLLSTTVLVWVQDNIGWGLGFATPMLLMGFGLSMFVAGRRVYRYRKLGRSPLTRVSQVVVAAVRNHRLKLPEDSSVLHELPSPTKGGYRIQHTARFRFLDKAAIPSDSDDNSPAQPNPWRLCTVSQVEELKMLLRVFPMWASLLVFFVVTAQMSSTLIEQSAAMDGRVGPFTVPPASLATFNVVAVLIWVPVYDAVLVPLARRATGNDRGLSHLQRIGVGLALSAVAMAYSAQVERRRRRPAAEEEAMSIMWQAPCYLVLGMAEVFTSIGMLEFFYERSPGSMKSLGTSLAHLAVATANYLNSGVLGVVVAATTRGGGAGWIPDNLDEGHLDYFFWMMALGHVLYANRNISFNHGMLIPTISASILVHLHLFGIHCVAVYHGLYLVSFGTGGIKFCTSAFRADQFDLADPLETNKKCSSLILQLLLLLDQHRIPAISNCASLGVGQHWLGGQILMSLCIAVFVAGRRVYKSNKPDEESLVKTMVYSALLESKHFAGHSQCNEHHVECSILPQPQRCQSPNTMKSLSFVLGQLGIAAGNYLNSSILSIVVVMTRRMMGLAWVDPIQPK</sequence>
<keyword evidence="3 6" id="KW-0812">Transmembrane</keyword>
<feature type="transmembrane region" description="Helical" evidence="6">
    <location>
        <begin position="624"/>
        <end position="648"/>
    </location>
</feature>